<evidence type="ECO:0000313" key="2">
    <source>
        <dbReference type="Proteomes" id="UP000325155"/>
    </source>
</evidence>
<accession>A0A5C0UDV5</accession>
<dbReference type="KEGG" id="cip:FZC35_02620"/>
<gene>
    <name evidence="1" type="ORF">FZC35_02620</name>
</gene>
<reference evidence="1 2" key="1">
    <citation type="submission" date="2019-08" db="EMBL/GenBank/DDBJ databases">
        <title>Highly reduced genomes of protist endosymbionts show evolutionary convergence.</title>
        <authorList>
            <person name="George E."/>
            <person name="Husnik F."/>
            <person name="Tashyreva D."/>
            <person name="Prokopchuk G."/>
            <person name="Horak A."/>
            <person name="Kwong W.K."/>
            <person name="Lukes J."/>
            <person name="Keeling P.J."/>
        </authorList>
    </citation>
    <scope>NUCLEOTIDE SEQUENCE [LARGE SCALE GENOMIC DNA]</scope>
    <source>
        <strain evidence="1">1605</strain>
    </source>
</reference>
<keyword evidence="2" id="KW-1185">Reference proteome</keyword>
<dbReference type="RefSeq" id="WP_148981092.1">
    <property type="nucleotide sequence ID" value="NZ_CP043315.1"/>
</dbReference>
<dbReference type="AlphaFoldDB" id="A0A5C0UDV5"/>
<dbReference type="EMBL" id="CP043315">
    <property type="protein sequence ID" value="QEK38245.1"/>
    <property type="molecule type" value="Genomic_DNA"/>
</dbReference>
<sequence length="201" mass="23034">MQNISGGKRKRGSDDDIQSTVVVEDNRRIVKVENKQEQVEPDSKKQKKADPYNIEWVATFNYDLTDKPEDYVGHVFVLNIQEGLSEAFCVNGSGSFKNKQENMVGKKVRLGLSIGIPGLDTKCWHGVVNKWEYLRDSSAKDVDGKKIHHYMYKFSIIPEIQFKLSTKRSRVFFPSGDDQSYSDNQDIKFNRAKLMNASFVN</sequence>
<protein>
    <submittedName>
        <fullName evidence="1">Uncharacterized protein</fullName>
    </submittedName>
</protein>
<proteinExistence type="predicted"/>
<name>A0A5C0UDV5_9PROT</name>
<evidence type="ECO:0000313" key="1">
    <source>
        <dbReference type="EMBL" id="QEK38245.1"/>
    </source>
</evidence>
<dbReference type="Proteomes" id="UP000325155">
    <property type="component" value="Chromosome"/>
</dbReference>
<dbReference type="OrthoDB" id="9762420at2"/>
<organism evidence="1 2">
    <name type="scientific">Candidatus Cytomitobacter indipagum</name>
    <dbReference type="NCBI Taxonomy" id="2601575"/>
    <lineage>
        <taxon>Bacteria</taxon>
        <taxon>Pseudomonadati</taxon>
        <taxon>Pseudomonadota</taxon>
        <taxon>Alphaproteobacteria</taxon>
        <taxon>Holosporales</taxon>
        <taxon>Holosporaceae</taxon>
        <taxon>Candidatus Cytomitobacter</taxon>
    </lineage>
</organism>